<evidence type="ECO:0000313" key="3">
    <source>
        <dbReference type="Proteomes" id="UP000730481"/>
    </source>
</evidence>
<dbReference type="EMBL" id="PVQB02000657">
    <property type="protein sequence ID" value="KAF4334658.1"/>
    <property type="molecule type" value="Genomic_DNA"/>
</dbReference>
<reference evidence="2" key="1">
    <citation type="journal article" date="2017" name="Mycologia">
        <title>Fusarium algeriense, sp. nov., a novel toxigenic crown rot pathogen of durum wheat from Algeria is nested in the Fusarium burgessii species complex.</title>
        <authorList>
            <person name="Laraba I."/>
            <person name="Keddad A."/>
            <person name="Boureghda H."/>
            <person name="Abdallah N."/>
            <person name="Vaughan M.M."/>
            <person name="Proctor R.H."/>
            <person name="Busman M."/>
            <person name="O'Donnell K."/>
        </authorList>
    </citation>
    <scope>NUCLEOTIDE SEQUENCE</scope>
    <source>
        <strain evidence="2">NRRL 25174</strain>
    </source>
</reference>
<evidence type="ECO:0000313" key="2">
    <source>
        <dbReference type="EMBL" id="KAF4334658.1"/>
    </source>
</evidence>
<dbReference type="InterPro" id="IPR052895">
    <property type="entry name" value="HetReg/Transcr_Mod"/>
</dbReference>
<sequence length="652" mass="74211">MNQLQAFDYDSVKLQTASTEIRLLDLCPSQGLDGSRLIGRLYSTSIKNPSAYTALSYVWGTGSKSRSIWVRNVSNDGEASIPITESLETALRHFRKPDEVITLWIDQICINQADNREKGQQVVMMRSIYSAAKQVFVWLGPAQDGSDRVMEACQDIGQKARDFGLEGQRYDLVPALARNKDPTNKTAVCFQTLLARTVEVFAPLLKEMALKKWFERPYFSRVWIVQEFCLCPKTTFVCGSKAIPVEFVKFAVTMLQSDIRIVPQGDFELLQPPGMPPERLVEVSAEPTAHLFICRSMHQDDDGDELYGLMRRLFVELDTHATEHRDRIFALLGLAVDAEKLGIEPGYEGSTERILTKTARILIEKGGRVDLLCYSQFPKLPELSSLPTWVPDWRSKLSSSFYTINERIGKPLFAASCQDSAFQVVEHPKNDPNILGLKGHIVDVIEVVAEGNVWATMSRSLERCLEYLSRIDELWQTSMKKTDFIHGEETQLRKEEARWHVPIVDIYWTWEEGQQRATPDVAAFHEHFLRGLKLFDEMTRLVSEGEDISEMYPKWEAEHTPYQTKHTYRESMTKMQGKRPFLTNMGYLGMGPLEGKPGDEVVIFCGGRIPFVLRPMLQASESCFYEYIGEAYCDGIMDGEGARGNEQTLWLV</sequence>
<evidence type="ECO:0000259" key="1">
    <source>
        <dbReference type="Pfam" id="PF06985"/>
    </source>
</evidence>
<dbReference type="Pfam" id="PF06985">
    <property type="entry name" value="HET"/>
    <property type="match status" value="1"/>
</dbReference>
<dbReference type="PANTHER" id="PTHR24148">
    <property type="entry name" value="ANKYRIN REPEAT DOMAIN-CONTAINING PROTEIN 39 HOMOLOG-RELATED"/>
    <property type="match status" value="1"/>
</dbReference>
<keyword evidence="3" id="KW-1185">Reference proteome</keyword>
<comment type="caution">
    <text evidence="2">The sequence shown here is derived from an EMBL/GenBank/DDBJ whole genome shotgun (WGS) entry which is preliminary data.</text>
</comment>
<organism evidence="2 3">
    <name type="scientific">Fusarium beomiforme</name>
    <dbReference type="NCBI Taxonomy" id="44412"/>
    <lineage>
        <taxon>Eukaryota</taxon>
        <taxon>Fungi</taxon>
        <taxon>Dikarya</taxon>
        <taxon>Ascomycota</taxon>
        <taxon>Pezizomycotina</taxon>
        <taxon>Sordariomycetes</taxon>
        <taxon>Hypocreomycetidae</taxon>
        <taxon>Hypocreales</taxon>
        <taxon>Nectriaceae</taxon>
        <taxon>Fusarium</taxon>
        <taxon>Fusarium burgessii species complex</taxon>
    </lineage>
</organism>
<proteinExistence type="predicted"/>
<dbReference type="PANTHER" id="PTHR24148:SF73">
    <property type="entry name" value="HET DOMAIN PROTEIN (AFU_ORTHOLOGUE AFUA_8G01020)"/>
    <property type="match status" value="1"/>
</dbReference>
<name>A0A9P5AAI9_9HYPO</name>
<accession>A0A9P5AAI9</accession>
<dbReference type="AlphaFoldDB" id="A0A9P5AAI9"/>
<protein>
    <submittedName>
        <fullName evidence="2">Heterokaryon incompatibility 6 OR allele</fullName>
    </submittedName>
</protein>
<dbReference type="Pfam" id="PF26639">
    <property type="entry name" value="Het-6_barrel"/>
    <property type="match status" value="1"/>
</dbReference>
<dbReference type="OrthoDB" id="4587016at2759"/>
<dbReference type="InterPro" id="IPR010730">
    <property type="entry name" value="HET"/>
</dbReference>
<gene>
    <name evidence="2" type="ORF">FBEOM_11491</name>
</gene>
<feature type="domain" description="Heterokaryon incompatibility" evidence="1">
    <location>
        <begin position="52"/>
        <end position="227"/>
    </location>
</feature>
<dbReference type="Proteomes" id="UP000730481">
    <property type="component" value="Unassembled WGS sequence"/>
</dbReference>
<reference evidence="2" key="2">
    <citation type="submission" date="2020-02" db="EMBL/GenBank/DDBJ databases">
        <title>Identification and distribution of gene clusters putatively required for synthesis of sphingolipid metabolism inhibitors in phylogenetically diverse species of the filamentous fungus Fusarium.</title>
        <authorList>
            <person name="Kim H.-S."/>
            <person name="Busman M."/>
            <person name="Brown D.W."/>
            <person name="Divon H."/>
            <person name="Uhlig S."/>
            <person name="Proctor R.H."/>
        </authorList>
    </citation>
    <scope>NUCLEOTIDE SEQUENCE</scope>
    <source>
        <strain evidence="2">NRRL 25174</strain>
    </source>
</reference>